<dbReference type="AlphaFoldDB" id="A0A368FFG0"/>
<accession>A0A368FFG0</accession>
<protein>
    <submittedName>
        <fullName evidence="2">Uncharacterized protein</fullName>
    </submittedName>
</protein>
<organism evidence="2 3">
    <name type="scientific">Ancylostoma caninum</name>
    <name type="common">Dog hookworm</name>
    <dbReference type="NCBI Taxonomy" id="29170"/>
    <lineage>
        <taxon>Eukaryota</taxon>
        <taxon>Metazoa</taxon>
        <taxon>Ecdysozoa</taxon>
        <taxon>Nematoda</taxon>
        <taxon>Chromadorea</taxon>
        <taxon>Rhabditida</taxon>
        <taxon>Rhabditina</taxon>
        <taxon>Rhabditomorpha</taxon>
        <taxon>Strongyloidea</taxon>
        <taxon>Ancylostomatidae</taxon>
        <taxon>Ancylostomatinae</taxon>
        <taxon>Ancylostoma</taxon>
    </lineage>
</organism>
<feature type="compositionally biased region" description="Polar residues" evidence="1">
    <location>
        <begin position="17"/>
        <end position="26"/>
    </location>
</feature>
<sequence>MHAVRNGSIIGRRSVNARKTSATHSPTSDHRSIHDRIVMISCNSRNKKHRIRLFTRDR</sequence>
<dbReference type="Proteomes" id="UP000252519">
    <property type="component" value="Unassembled WGS sequence"/>
</dbReference>
<dbReference type="EMBL" id="JOJR01001429">
    <property type="protein sequence ID" value="RCN30941.1"/>
    <property type="molecule type" value="Genomic_DNA"/>
</dbReference>
<proteinExistence type="predicted"/>
<keyword evidence="3" id="KW-1185">Reference proteome</keyword>
<comment type="caution">
    <text evidence="2">The sequence shown here is derived from an EMBL/GenBank/DDBJ whole genome shotgun (WGS) entry which is preliminary data.</text>
</comment>
<reference evidence="2 3" key="1">
    <citation type="submission" date="2014-10" db="EMBL/GenBank/DDBJ databases">
        <title>Draft genome of the hookworm Ancylostoma caninum.</title>
        <authorList>
            <person name="Mitreva M."/>
        </authorList>
    </citation>
    <scope>NUCLEOTIDE SEQUENCE [LARGE SCALE GENOMIC DNA]</scope>
    <source>
        <strain evidence="2 3">Baltimore</strain>
    </source>
</reference>
<evidence type="ECO:0000313" key="3">
    <source>
        <dbReference type="Proteomes" id="UP000252519"/>
    </source>
</evidence>
<evidence type="ECO:0000313" key="2">
    <source>
        <dbReference type="EMBL" id="RCN30941.1"/>
    </source>
</evidence>
<gene>
    <name evidence="2" type="ORF">ANCCAN_23283</name>
</gene>
<feature type="region of interest" description="Disordered" evidence="1">
    <location>
        <begin position="1"/>
        <end position="34"/>
    </location>
</feature>
<evidence type="ECO:0000256" key="1">
    <source>
        <dbReference type="SAM" id="MobiDB-lite"/>
    </source>
</evidence>
<name>A0A368FFG0_ANCCA</name>